<protein>
    <submittedName>
        <fullName evidence="1">Uncharacterized protein</fullName>
    </submittedName>
</protein>
<gene>
    <name evidence="1" type="ORF">KC19_6G092200</name>
</gene>
<reference evidence="1 2" key="1">
    <citation type="submission" date="2020-06" db="EMBL/GenBank/DDBJ databases">
        <title>WGS assembly of Ceratodon purpureus strain R40.</title>
        <authorList>
            <person name="Carey S.B."/>
            <person name="Jenkins J."/>
            <person name="Shu S."/>
            <person name="Lovell J.T."/>
            <person name="Sreedasyam A."/>
            <person name="Maumus F."/>
            <person name="Tiley G.P."/>
            <person name="Fernandez-Pozo N."/>
            <person name="Barry K."/>
            <person name="Chen C."/>
            <person name="Wang M."/>
            <person name="Lipzen A."/>
            <person name="Daum C."/>
            <person name="Saski C.A."/>
            <person name="Payton A.C."/>
            <person name="Mcbreen J.C."/>
            <person name="Conrad R.E."/>
            <person name="Kollar L.M."/>
            <person name="Olsson S."/>
            <person name="Huttunen S."/>
            <person name="Landis J.B."/>
            <person name="Wickett N.J."/>
            <person name="Johnson M.G."/>
            <person name="Rensing S.A."/>
            <person name="Grimwood J."/>
            <person name="Schmutz J."/>
            <person name="Mcdaniel S.F."/>
        </authorList>
    </citation>
    <scope>NUCLEOTIDE SEQUENCE [LARGE SCALE GENOMIC DNA]</scope>
    <source>
        <strain evidence="1 2">R40</strain>
    </source>
</reference>
<dbReference type="Proteomes" id="UP000822688">
    <property type="component" value="Chromosome 6"/>
</dbReference>
<proteinExistence type="predicted"/>
<dbReference type="AlphaFoldDB" id="A0A8T0HGL8"/>
<evidence type="ECO:0000313" key="2">
    <source>
        <dbReference type="Proteomes" id="UP000822688"/>
    </source>
</evidence>
<comment type="caution">
    <text evidence="1">The sequence shown here is derived from an EMBL/GenBank/DDBJ whole genome shotgun (WGS) entry which is preliminary data.</text>
</comment>
<evidence type="ECO:0000313" key="1">
    <source>
        <dbReference type="EMBL" id="KAG0569464.1"/>
    </source>
</evidence>
<organism evidence="1 2">
    <name type="scientific">Ceratodon purpureus</name>
    <name type="common">Fire moss</name>
    <name type="synonym">Dicranum purpureum</name>
    <dbReference type="NCBI Taxonomy" id="3225"/>
    <lineage>
        <taxon>Eukaryota</taxon>
        <taxon>Viridiplantae</taxon>
        <taxon>Streptophyta</taxon>
        <taxon>Embryophyta</taxon>
        <taxon>Bryophyta</taxon>
        <taxon>Bryophytina</taxon>
        <taxon>Bryopsida</taxon>
        <taxon>Dicranidae</taxon>
        <taxon>Pseudoditrichales</taxon>
        <taxon>Ditrichaceae</taxon>
        <taxon>Ceratodon</taxon>
    </lineage>
</organism>
<dbReference type="EMBL" id="CM026427">
    <property type="protein sequence ID" value="KAG0569464.1"/>
    <property type="molecule type" value="Genomic_DNA"/>
</dbReference>
<accession>A0A8T0HGL8</accession>
<keyword evidence="2" id="KW-1185">Reference proteome</keyword>
<sequence>MSNIGLRQQLRLEETQLATVPEECEKSPKKNKKVSMGLARLKRSPYLVKQQSPQRERLITYKKEVISNRLPSAYRYFKTVEFRKPSKYDIGSTEDCCFVDNQDDDKSKEPGIDEVQYVMTKYAKNMPTQ</sequence>
<name>A0A8T0HGL8_CERPU</name>